<gene>
    <name evidence="1" type="ORF">ACJEBM_30120</name>
</gene>
<name>A0ACC7N337_9PSED</name>
<evidence type="ECO:0000313" key="2">
    <source>
        <dbReference type="Proteomes" id="UP001622950"/>
    </source>
</evidence>
<evidence type="ECO:0000313" key="1">
    <source>
        <dbReference type="EMBL" id="MFK9084915.1"/>
    </source>
</evidence>
<sequence>MPKALFAVLAKVHLDAFVYTFVRNLRGVSHIFLHVTGDFNEGRSSYVSTSGNVQATDRCKTLGRAVPALSTAAPANQHDDERTLSISANGAYYLYVLGCARSV</sequence>
<keyword evidence="2" id="KW-1185">Reference proteome</keyword>
<comment type="caution">
    <text evidence="1">The sequence shown here is derived from an EMBL/GenBank/DDBJ whole genome shotgun (WGS) entry which is preliminary data.</text>
</comment>
<dbReference type="EMBL" id="JBJHQE010000112">
    <property type="protein sequence ID" value="MFK9084915.1"/>
    <property type="molecule type" value="Genomic_DNA"/>
</dbReference>
<protein>
    <submittedName>
        <fullName evidence="1">Uncharacterized protein</fullName>
    </submittedName>
</protein>
<dbReference type="Proteomes" id="UP001622950">
    <property type="component" value="Unassembled WGS sequence"/>
</dbReference>
<reference evidence="1" key="1">
    <citation type="submission" date="2024-11" db="EMBL/GenBank/DDBJ databases">
        <authorList>
            <person name="Lucas J.A."/>
        </authorList>
    </citation>
    <scope>NUCLEOTIDE SEQUENCE</scope>
    <source>
        <strain evidence="1">Z 8.8</strain>
    </source>
</reference>
<accession>A0ACC7N337</accession>
<proteinExistence type="predicted"/>
<organism evidence="1 2">
    <name type="scientific">Pseudomonas neuropathica</name>
    <dbReference type="NCBI Taxonomy" id="2730425"/>
    <lineage>
        <taxon>Bacteria</taxon>
        <taxon>Pseudomonadati</taxon>
        <taxon>Pseudomonadota</taxon>
        <taxon>Gammaproteobacteria</taxon>
        <taxon>Pseudomonadales</taxon>
        <taxon>Pseudomonadaceae</taxon>
        <taxon>Pseudomonas</taxon>
    </lineage>
</organism>